<dbReference type="STRING" id="1166073.SAMN05192530_10266"/>
<reference evidence="2 3" key="1">
    <citation type="submission" date="2016-10" db="EMBL/GenBank/DDBJ databases">
        <authorList>
            <person name="de Groot N.N."/>
        </authorList>
    </citation>
    <scope>NUCLEOTIDE SEQUENCE [LARGE SCALE GENOMIC DNA]</scope>
    <source>
        <strain evidence="3">L7-484,KACC 16230,DSM 25025</strain>
    </source>
</reference>
<dbReference type="EMBL" id="FNIT01000002">
    <property type="protein sequence ID" value="SDN82446.1"/>
    <property type="molecule type" value="Genomic_DNA"/>
</dbReference>
<keyword evidence="3" id="KW-1185">Reference proteome</keyword>
<evidence type="ECO:0000313" key="3">
    <source>
        <dbReference type="Proteomes" id="UP000198793"/>
    </source>
</evidence>
<accession>A0A1H0EJI5</accession>
<keyword evidence="1" id="KW-0812">Transmembrane</keyword>
<feature type="transmembrane region" description="Helical" evidence="1">
    <location>
        <begin position="50"/>
        <end position="76"/>
    </location>
</feature>
<evidence type="ECO:0000256" key="1">
    <source>
        <dbReference type="SAM" id="Phobius"/>
    </source>
</evidence>
<proteinExistence type="predicted"/>
<name>A0A1H0EJI5_9HYPH</name>
<dbReference type="AlphaFoldDB" id="A0A1H0EJI5"/>
<protein>
    <submittedName>
        <fullName evidence="2">Uncharacterized protein</fullName>
    </submittedName>
</protein>
<keyword evidence="1" id="KW-1133">Transmembrane helix</keyword>
<feature type="transmembrane region" description="Helical" evidence="1">
    <location>
        <begin position="83"/>
        <end position="103"/>
    </location>
</feature>
<gene>
    <name evidence="2" type="ORF">SAMN05192530_10266</name>
</gene>
<evidence type="ECO:0000313" key="2">
    <source>
        <dbReference type="EMBL" id="SDN82446.1"/>
    </source>
</evidence>
<dbReference type="Proteomes" id="UP000198793">
    <property type="component" value="Unassembled WGS sequence"/>
</dbReference>
<keyword evidence="1" id="KW-0472">Membrane</keyword>
<sequence length="192" mass="19815">MVVFCALCCVLLVFGVLVGLGFGSFRRLDGLLWSSAGFVGAFGALLRRCAVLFCGVAVALWDWLLALAGVLLVVLVCSGFGEVRGLAVASAVGVPVGVFFLISAAAGCWMWSEGFALLVCVVGGVRCGCEVAQVRSRVVRVLVGSVRGVAFILFWSRGPGADLLYAVEGLAGALDLLVEGSLVGLSRLSLLG</sequence>
<organism evidence="2 3">
    <name type="scientific">Aureimonas jatrophae</name>
    <dbReference type="NCBI Taxonomy" id="1166073"/>
    <lineage>
        <taxon>Bacteria</taxon>
        <taxon>Pseudomonadati</taxon>
        <taxon>Pseudomonadota</taxon>
        <taxon>Alphaproteobacteria</taxon>
        <taxon>Hyphomicrobiales</taxon>
        <taxon>Aurantimonadaceae</taxon>
        <taxon>Aureimonas</taxon>
    </lineage>
</organism>